<feature type="transmembrane region" description="Helical" evidence="1">
    <location>
        <begin position="57"/>
        <end position="75"/>
    </location>
</feature>
<feature type="transmembrane region" description="Helical" evidence="1">
    <location>
        <begin position="12"/>
        <end position="37"/>
    </location>
</feature>
<accession>A0A417YNH8</accession>
<organism evidence="2 3">
    <name type="scientific">Oceanobacillus profundus</name>
    <dbReference type="NCBI Taxonomy" id="372463"/>
    <lineage>
        <taxon>Bacteria</taxon>
        <taxon>Bacillati</taxon>
        <taxon>Bacillota</taxon>
        <taxon>Bacilli</taxon>
        <taxon>Bacillales</taxon>
        <taxon>Bacillaceae</taxon>
        <taxon>Oceanobacillus</taxon>
    </lineage>
</organism>
<dbReference type="OrthoDB" id="1443299at2"/>
<dbReference type="Proteomes" id="UP000285456">
    <property type="component" value="Unassembled WGS sequence"/>
</dbReference>
<feature type="transmembrane region" description="Helical" evidence="1">
    <location>
        <begin position="87"/>
        <end position="105"/>
    </location>
</feature>
<keyword evidence="1" id="KW-0812">Transmembrane</keyword>
<protein>
    <recommendedName>
        <fullName evidence="4">DUF1440 domain-containing protein</fullName>
    </recommendedName>
</protein>
<keyword evidence="1" id="KW-0472">Membrane</keyword>
<dbReference type="AlphaFoldDB" id="A0A417YNH8"/>
<reference evidence="2 3" key="1">
    <citation type="journal article" date="2007" name="Int. J. Syst. Evol. Microbiol.">
        <title>Oceanobacillus profundus sp. nov., isolated from a deep-sea sediment core.</title>
        <authorList>
            <person name="Kim Y.G."/>
            <person name="Choi D.H."/>
            <person name="Hyun S."/>
            <person name="Cho B.C."/>
        </authorList>
    </citation>
    <scope>NUCLEOTIDE SEQUENCE [LARGE SCALE GENOMIC DNA]</scope>
    <source>
        <strain evidence="2 3">DSM 18246</strain>
    </source>
</reference>
<keyword evidence="3" id="KW-1185">Reference proteome</keyword>
<dbReference type="EMBL" id="QWEH01000001">
    <property type="protein sequence ID" value="RHW35374.1"/>
    <property type="molecule type" value="Genomic_DNA"/>
</dbReference>
<name>A0A417YNH8_9BACI</name>
<dbReference type="RefSeq" id="WP_118888473.1">
    <property type="nucleotide sequence ID" value="NZ_JAMAWL010000007.1"/>
</dbReference>
<sequence>MKRLCNLISSGIISGLVLGIFLKMVELFTGKAVYVLLLNVDYIPIIKEWNMHEAIEFGLHLIVSIILVLCIYFLLERWKLQNQMLPYIIVNVLIGCILYFTTQLSERTPDLMDRTAFLFWAVGHLIYGVVVWLLIQLLLREKER</sequence>
<comment type="caution">
    <text evidence="2">The sequence shown here is derived from an EMBL/GenBank/DDBJ whole genome shotgun (WGS) entry which is preliminary data.</text>
</comment>
<evidence type="ECO:0000313" key="2">
    <source>
        <dbReference type="EMBL" id="RHW35374.1"/>
    </source>
</evidence>
<keyword evidence="1" id="KW-1133">Transmembrane helix</keyword>
<evidence type="ECO:0000313" key="3">
    <source>
        <dbReference type="Proteomes" id="UP000285456"/>
    </source>
</evidence>
<gene>
    <name evidence="2" type="ORF">D1B32_01775</name>
</gene>
<evidence type="ECO:0000256" key="1">
    <source>
        <dbReference type="SAM" id="Phobius"/>
    </source>
</evidence>
<proteinExistence type="predicted"/>
<feature type="transmembrane region" description="Helical" evidence="1">
    <location>
        <begin position="117"/>
        <end position="139"/>
    </location>
</feature>
<evidence type="ECO:0008006" key="4">
    <source>
        <dbReference type="Google" id="ProtNLM"/>
    </source>
</evidence>